<dbReference type="AlphaFoldDB" id="A0ABD3V6S2"/>
<evidence type="ECO:0000313" key="3">
    <source>
        <dbReference type="Proteomes" id="UP001634394"/>
    </source>
</evidence>
<accession>A0ABD3V6S2</accession>
<evidence type="ECO:0000313" key="2">
    <source>
        <dbReference type="EMBL" id="KAL3856458.1"/>
    </source>
</evidence>
<feature type="transmembrane region" description="Helical" evidence="1">
    <location>
        <begin position="92"/>
        <end position="113"/>
    </location>
</feature>
<keyword evidence="3" id="KW-1185">Reference proteome</keyword>
<feature type="transmembrane region" description="Helical" evidence="1">
    <location>
        <begin position="179"/>
        <end position="204"/>
    </location>
</feature>
<dbReference type="Proteomes" id="UP001634394">
    <property type="component" value="Unassembled WGS sequence"/>
</dbReference>
<sequence>MDSLSYVNKISTGLFYIVISIWWMIQLSKRYWYSKHSRLEFTSSVTYPCCNRCHHCSVEGALKLTASLILVVVDSYSLIYSPTTELETLRHYQSIAQVTVFIIFSASGFVDILYQCNKRLVFPNLDYIVLLLAFTAQSLVSSYDVGDNSSWADITDSLMMFSAFGAALAVLLELKQNDFIWFAILRALFTLVLGTWMINATFILTSNTSNNETSTVADEKSATKGAMNHMMTANMHMNKSALRMEDMDWDNSPSLVLAMMYSWHCLADVIALGIIWLITHRFVSRNKCCCIPIDKEISGRFENRVHFDYHFLARLDSDLD</sequence>
<proteinExistence type="predicted"/>
<organism evidence="2 3">
    <name type="scientific">Sinanodonta woodiana</name>
    <name type="common">Chinese pond mussel</name>
    <name type="synonym">Anodonta woodiana</name>
    <dbReference type="NCBI Taxonomy" id="1069815"/>
    <lineage>
        <taxon>Eukaryota</taxon>
        <taxon>Metazoa</taxon>
        <taxon>Spiralia</taxon>
        <taxon>Lophotrochozoa</taxon>
        <taxon>Mollusca</taxon>
        <taxon>Bivalvia</taxon>
        <taxon>Autobranchia</taxon>
        <taxon>Heteroconchia</taxon>
        <taxon>Palaeoheterodonta</taxon>
        <taxon>Unionida</taxon>
        <taxon>Unionoidea</taxon>
        <taxon>Unionidae</taxon>
        <taxon>Unioninae</taxon>
        <taxon>Sinanodonta</taxon>
    </lineage>
</organism>
<feature type="transmembrane region" description="Helical" evidence="1">
    <location>
        <begin position="154"/>
        <end position="172"/>
    </location>
</feature>
<name>A0ABD3V6S2_SINWO</name>
<dbReference type="InterPro" id="IPR042127">
    <property type="entry name" value="TMEM45"/>
</dbReference>
<reference evidence="2 3" key="1">
    <citation type="submission" date="2024-11" db="EMBL/GenBank/DDBJ databases">
        <title>Chromosome-level genome assembly of the freshwater bivalve Anodonta woodiana.</title>
        <authorList>
            <person name="Chen X."/>
        </authorList>
    </citation>
    <scope>NUCLEOTIDE SEQUENCE [LARGE SCALE GENOMIC DNA]</scope>
    <source>
        <strain evidence="2">MN2024</strain>
        <tissue evidence="2">Gills</tissue>
    </source>
</reference>
<gene>
    <name evidence="2" type="ORF">ACJMK2_011214</name>
</gene>
<dbReference type="PANTHER" id="PTHR16007:SF15">
    <property type="entry name" value="TRANSMEMBRANE PROTEIN 45B"/>
    <property type="match status" value="1"/>
</dbReference>
<evidence type="ECO:0008006" key="4">
    <source>
        <dbReference type="Google" id="ProtNLM"/>
    </source>
</evidence>
<keyword evidence="1" id="KW-0812">Transmembrane</keyword>
<feature type="transmembrane region" description="Helical" evidence="1">
    <location>
        <begin position="6"/>
        <end position="25"/>
    </location>
</feature>
<feature type="transmembrane region" description="Helical" evidence="1">
    <location>
        <begin position="125"/>
        <end position="142"/>
    </location>
</feature>
<keyword evidence="1" id="KW-1133">Transmembrane helix</keyword>
<dbReference type="EMBL" id="JBJQND010000013">
    <property type="protein sequence ID" value="KAL3856458.1"/>
    <property type="molecule type" value="Genomic_DNA"/>
</dbReference>
<protein>
    <recommendedName>
        <fullName evidence="4">Transmembrane protein 45B</fullName>
    </recommendedName>
</protein>
<comment type="caution">
    <text evidence="2">The sequence shown here is derived from an EMBL/GenBank/DDBJ whole genome shotgun (WGS) entry which is preliminary data.</text>
</comment>
<evidence type="ECO:0000256" key="1">
    <source>
        <dbReference type="SAM" id="Phobius"/>
    </source>
</evidence>
<keyword evidence="1" id="KW-0472">Membrane</keyword>
<dbReference type="PANTHER" id="PTHR16007">
    <property type="entry name" value="EPIDIDYMAL MEMBRANE PROTEIN E9-RELATED"/>
    <property type="match status" value="1"/>
</dbReference>
<feature type="transmembrane region" description="Helical" evidence="1">
    <location>
        <begin position="255"/>
        <end position="278"/>
    </location>
</feature>